<reference evidence="2" key="1">
    <citation type="journal article" date="2022" name="bioRxiv">
        <title>Sequencing and chromosome-scale assembly of the giantPleurodeles waltlgenome.</title>
        <authorList>
            <person name="Brown T."/>
            <person name="Elewa A."/>
            <person name="Iarovenko S."/>
            <person name="Subramanian E."/>
            <person name="Araus A.J."/>
            <person name="Petzold A."/>
            <person name="Susuki M."/>
            <person name="Suzuki K.-i.T."/>
            <person name="Hayashi T."/>
            <person name="Toyoda A."/>
            <person name="Oliveira C."/>
            <person name="Osipova E."/>
            <person name="Leigh N.D."/>
            <person name="Simon A."/>
            <person name="Yun M.H."/>
        </authorList>
    </citation>
    <scope>NUCLEOTIDE SEQUENCE</scope>
    <source>
        <strain evidence="2">20211129_DDA</strain>
        <tissue evidence="2">Liver</tissue>
    </source>
</reference>
<comment type="caution">
    <text evidence="2">The sequence shown here is derived from an EMBL/GenBank/DDBJ whole genome shotgun (WGS) entry which is preliminary data.</text>
</comment>
<accession>A0AAV7P3S9</accession>
<proteinExistence type="predicted"/>
<feature type="region of interest" description="Disordered" evidence="1">
    <location>
        <begin position="74"/>
        <end position="93"/>
    </location>
</feature>
<evidence type="ECO:0000313" key="3">
    <source>
        <dbReference type="Proteomes" id="UP001066276"/>
    </source>
</evidence>
<protein>
    <submittedName>
        <fullName evidence="2">Uncharacterized protein</fullName>
    </submittedName>
</protein>
<evidence type="ECO:0000313" key="2">
    <source>
        <dbReference type="EMBL" id="KAJ1122976.1"/>
    </source>
</evidence>
<organism evidence="2 3">
    <name type="scientific">Pleurodeles waltl</name>
    <name type="common">Iberian ribbed newt</name>
    <dbReference type="NCBI Taxonomy" id="8319"/>
    <lineage>
        <taxon>Eukaryota</taxon>
        <taxon>Metazoa</taxon>
        <taxon>Chordata</taxon>
        <taxon>Craniata</taxon>
        <taxon>Vertebrata</taxon>
        <taxon>Euteleostomi</taxon>
        <taxon>Amphibia</taxon>
        <taxon>Batrachia</taxon>
        <taxon>Caudata</taxon>
        <taxon>Salamandroidea</taxon>
        <taxon>Salamandridae</taxon>
        <taxon>Pleurodelinae</taxon>
        <taxon>Pleurodeles</taxon>
    </lineage>
</organism>
<name>A0AAV7P3S9_PLEWA</name>
<sequence length="126" mass="13463">MRSGKVWFKGEPVCTRNEAGRNWTWLFIVTSEAGCRWDLAATGDSAATGSSVLRPQRRARVRGTLPAMTCDVAAGGDEEDGRCPAPQGHGLRPALRRDLDSSEGGLCRPKVEGVEGAAAGGAHNWW</sequence>
<evidence type="ECO:0000256" key="1">
    <source>
        <dbReference type="SAM" id="MobiDB-lite"/>
    </source>
</evidence>
<dbReference type="EMBL" id="JANPWB010000011">
    <property type="protein sequence ID" value="KAJ1122976.1"/>
    <property type="molecule type" value="Genomic_DNA"/>
</dbReference>
<gene>
    <name evidence="2" type="ORF">NDU88_001449</name>
</gene>
<dbReference type="Proteomes" id="UP001066276">
    <property type="component" value="Chromosome 7"/>
</dbReference>
<keyword evidence="3" id="KW-1185">Reference proteome</keyword>
<dbReference type="AlphaFoldDB" id="A0AAV7P3S9"/>